<dbReference type="EC" id="2.7.7.65" evidence="3"/>
<dbReference type="RefSeq" id="WP_377605154.1">
    <property type="nucleotide sequence ID" value="NZ_JBHUME010000011.1"/>
</dbReference>
<accession>A0ABW5PJ47</accession>
<dbReference type="SUPFAM" id="SSF55073">
    <property type="entry name" value="Nucleotide cyclase"/>
    <property type="match status" value="1"/>
</dbReference>
<evidence type="ECO:0000313" key="4">
    <source>
        <dbReference type="Proteomes" id="UP001597541"/>
    </source>
</evidence>
<dbReference type="EMBL" id="JBHUME010000011">
    <property type="protein sequence ID" value="MFD2614377.1"/>
    <property type="molecule type" value="Genomic_DNA"/>
</dbReference>
<dbReference type="GO" id="GO:0052621">
    <property type="term" value="F:diguanylate cyclase activity"/>
    <property type="evidence" value="ECO:0007669"/>
    <property type="project" value="UniProtKB-EC"/>
</dbReference>
<dbReference type="InterPro" id="IPR043128">
    <property type="entry name" value="Rev_trsase/Diguanyl_cyclase"/>
</dbReference>
<dbReference type="InterPro" id="IPR000160">
    <property type="entry name" value="GGDEF_dom"/>
</dbReference>
<keyword evidence="1" id="KW-1133">Transmembrane helix</keyword>
<comment type="caution">
    <text evidence="3">The sequence shown here is derived from an EMBL/GenBank/DDBJ whole genome shotgun (WGS) entry which is preliminary data.</text>
</comment>
<reference evidence="4" key="1">
    <citation type="journal article" date="2019" name="Int. J. Syst. Evol. Microbiol.">
        <title>The Global Catalogue of Microorganisms (GCM) 10K type strain sequencing project: providing services to taxonomists for standard genome sequencing and annotation.</title>
        <authorList>
            <consortium name="The Broad Institute Genomics Platform"/>
            <consortium name="The Broad Institute Genome Sequencing Center for Infectious Disease"/>
            <person name="Wu L."/>
            <person name="Ma J."/>
        </authorList>
    </citation>
    <scope>NUCLEOTIDE SEQUENCE [LARGE SCALE GENOMIC DNA]</scope>
    <source>
        <strain evidence="4">KCTC 3950</strain>
    </source>
</reference>
<feature type="transmembrane region" description="Helical" evidence="1">
    <location>
        <begin position="91"/>
        <end position="110"/>
    </location>
</feature>
<protein>
    <submittedName>
        <fullName evidence="3">Diguanylate cyclase domain-containing protein</fullName>
        <ecNumber evidence="3">2.7.7.65</ecNumber>
    </submittedName>
</protein>
<keyword evidence="1" id="KW-0472">Membrane</keyword>
<feature type="transmembrane region" description="Helical" evidence="1">
    <location>
        <begin position="35"/>
        <end position="54"/>
    </location>
</feature>
<dbReference type="Proteomes" id="UP001597541">
    <property type="component" value="Unassembled WGS sequence"/>
</dbReference>
<evidence type="ECO:0000256" key="1">
    <source>
        <dbReference type="SAM" id="Phobius"/>
    </source>
</evidence>
<keyword evidence="4" id="KW-1185">Reference proteome</keyword>
<proteinExistence type="predicted"/>
<keyword evidence="3" id="KW-0548">Nucleotidyltransferase</keyword>
<feature type="domain" description="GGDEF" evidence="2">
    <location>
        <begin position="129"/>
        <end position="280"/>
    </location>
</feature>
<dbReference type="InterPro" id="IPR029787">
    <property type="entry name" value="Nucleotide_cyclase"/>
</dbReference>
<organism evidence="3 4">
    <name type="scientific">Paenibacillus gansuensis</name>
    <dbReference type="NCBI Taxonomy" id="306542"/>
    <lineage>
        <taxon>Bacteria</taxon>
        <taxon>Bacillati</taxon>
        <taxon>Bacillota</taxon>
        <taxon>Bacilli</taxon>
        <taxon>Bacillales</taxon>
        <taxon>Paenibacillaceae</taxon>
        <taxon>Paenibacillus</taxon>
    </lineage>
</organism>
<sequence length="284" mass="32524">MRRNLSSFLSDGAFLALFLLSFLTIVYIGGDPDQYLRNIIFLNVAFLIAIITYFTNVTTGLIINILFLFGYGTFTLYRTAVTGGVVELQTYFWLIMTPIYTLTTWLLTYANKAIQAENARLKKATVSLATMDEHTNLKNIRSFQKDATIFMALSKRYQIPLTLVVANVKYWDEIKQMISEDQMTEAIFDVSSLSQTTIRTNDSLYMLNSNNPTWGMLLFTDREGANIVIDRLRDKVEDLNMQDYAGRFSVELDLRIGAVEYDETAIESPLDFISQARKQLEYDV</sequence>
<dbReference type="Gene3D" id="3.30.70.270">
    <property type="match status" value="1"/>
</dbReference>
<name>A0ABW5PJ47_9BACL</name>
<gene>
    <name evidence="3" type="ORF">ACFSUF_18355</name>
</gene>
<dbReference type="Pfam" id="PF00990">
    <property type="entry name" value="GGDEF"/>
    <property type="match status" value="1"/>
</dbReference>
<keyword evidence="3" id="KW-0808">Transferase</keyword>
<feature type="transmembrane region" description="Helical" evidence="1">
    <location>
        <begin position="61"/>
        <end position="79"/>
    </location>
</feature>
<evidence type="ECO:0000313" key="3">
    <source>
        <dbReference type="EMBL" id="MFD2614377.1"/>
    </source>
</evidence>
<evidence type="ECO:0000259" key="2">
    <source>
        <dbReference type="Pfam" id="PF00990"/>
    </source>
</evidence>
<feature type="transmembrane region" description="Helical" evidence="1">
    <location>
        <begin position="12"/>
        <end position="29"/>
    </location>
</feature>
<keyword evidence="1" id="KW-0812">Transmembrane</keyword>